<feature type="compositionally biased region" description="Pro residues" evidence="1">
    <location>
        <begin position="27"/>
        <end position="36"/>
    </location>
</feature>
<keyword evidence="3" id="KW-1185">Reference proteome</keyword>
<reference evidence="3" key="2">
    <citation type="journal article" date="2017" name="Nat. Plants">
        <title>The Aegilops tauschii genome reveals multiple impacts of transposons.</title>
        <authorList>
            <person name="Zhao G."/>
            <person name="Zou C."/>
            <person name="Li K."/>
            <person name="Wang K."/>
            <person name="Li T."/>
            <person name="Gao L."/>
            <person name="Zhang X."/>
            <person name="Wang H."/>
            <person name="Yang Z."/>
            <person name="Liu X."/>
            <person name="Jiang W."/>
            <person name="Mao L."/>
            <person name="Kong X."/>
            <person name="Jiao Y."/>
            <person name="Jia J."/>
        </authorList>
    </citation>
    <scope>NUCLEOTIDE SEQUENCE [LARGE SCALE GENOMIC DNA]</scope>
    <source>
        <strain evidence="3">cv. AL8/78</strain>
    </source>
</reference>
<reference evidence="2" key="3">
    <citation type="journal article" date="2017" name="Nature">
        <title>Genome sequence of the progenitor of the wheat D genome Aegilops tauschii.</title>
        <authorList>
            <person name="Luo M.C."/>
            <person name="Gu Y.Q."/>
            <person name="Puiu D."/>
            <person name="Wang H."/>
            <person name="Twardziok S.O."/>
            <person name="Deal K.R."/>
            <person name="Huo N."/>
            <person name="Zhu T."/>
            <person name="Wang L."/>
            <person name="Wang Y."/>
            <person name="McGuire P.E."/>
            <person name="Liu S."/>
            <person name="Long H."/>
            <person name="Ramasamy R.K."/>
            <person name="Rodriguez J.C."/>
            <person name="Van S.L."/>
            <person name="Yuan L."/>
            <person name="Wang Z."/>
            <person name="Xia Z."/>
            <person name="Xiao L."/>
            <person name="Anderson O.D."/>
            <person name="Ouyang S."/>
            <person name="Liang Y."/>
            <person name="Zimin A.V."/>
            <person name="Pertea G."/>
            <person name="Qi P."/>
            <person name="Bennetzen J.L."/>
            <person name="Dai X."/>
            <person name="Dawson M.W."/>
            <person name="Muller H.G."/>
            <person name="Kugler K."/>
            <person name="Rivarola-Duarte L."/>
            <person name="Spannagl M."/>
            <person name="Mayer K.F.X."/>
            <person name="Lu F.H."/>
            <person name="Bevan M.W."/>
            <person name="Leroy P."/>
            <person name="Li P."/>
            <person name="You F.M."/>
            <person name="Sun Q."/>
            <person name="Liu Z."/>
            <person name="Lyons E."/>
            <person name="Wicker T."/>
            <person name="Salzberg S.L."/>
            <person name="Devos K.M."/>
            <person name="Dvorak J."/>
        </authorList>
    </citation>
    <scope>NUCLEOTIDE SEQUENCE [LARGE SCALE GENOMIC DNA]</scope>
    <source>
        <strain evidence="2">cv. AL8/78</strain>
    </source>
</reference>
<feature type="region of interest" description="Disordered" evidence="1">
    <location>
        <begin position="1"/>
        <end position="90"/>
    </location>
</feature>
<dbReference type="InterPro" id="IPR038745">
    <property type="entry name" value="AT4G37440-like"/>
</dbReference>
<proteinExistence type="predicted"/>
<protein>
    <submittedName>
        <fullName evidence="2">Uncharacterized protein</fullName>
    </submittedName>
</protein>
<evidence type="ECO:0000313" key="3">
    <source>
        <dbReference type="Proteomes" id="UP000015105"/>
    </source>
</evidence>
<dbReference type="EnsemblPlants" id="AET1Gv20570600.2">
    <property type="protein sequence ID" value="AET1Gv20570600.2"/>
    <property type="gene ID" value="AET1Gv20570600"/>
</dbReference>
<sequence>MAAAPAVGSNGHDAHGRASCRENLLRPRPPARPGAPVPVRGHAVETIEPSGDTAADNRQLTEDGHGDSTECSSSFGPSCSVSDDETKSGMHDMEVDSPFLGNFNVDATASLPKTPRQKQVTAEWRKAVRPIMWRCHWLELRMKELSSQVAKYDRELALISHEKDLQSEMIATDSSCPEWAKLDAQGHDRNIMKRRQRQRLEDIVDTSLYMDSHQILSYYHGLTGGATAGQNQWFACNF</sequence>
<dbReference type="PANTHER" id="PTHR34057:SF13">
    <property type="entry name" value="OS05G0365200 PROTEIN"/>
    <property type="match status" value="1"/>
</dbReference>
<dbReference type="PANTHER" id="PTHR34057">
    <property type="entry name" value="ELONGATION FACTOR"/>
    <property type="match status" value="1"/>
</dbReference>
<name>A0A452YYD1_AEGTS</name>
<reference evidence="2" key="5">
    <citation type="journal article" date="2021" name="G3 (Bethesda)">
        <title>Aegilops tauschii genome assembly Aet v5.0 features greater sequence contiguity and improved annotation.</title>
        <authorList>
            <person name="Wang L."/>
            <person name="Zhu T."/>
            <person name="Rodriguez J.C."/>
            <person name="Deal K.R."/>
            <person name="Dubcovsky J."/>
            <person name="McGuire P.E."/>
            <person name="Lux T."/>
            <person name="Spannagl M."/>
            <person name="Mayer K.F.X."/>
            <person name="Baldrich P."/>
            <person name="Meyers B.C."/>
            <person name="Huo N."/>
            <person name="Gu Y.Q."/>
            <person name="Zhou H."/>
            <person name="Devos K.M."/>
            <person name="Bennetzen J.L."/>
            <person name="Unver T."/>
            <person name="Budak H."/>
            <person name="Gulick P.J."/>
            <person name="Galiba G."/>
            <person name="Kalapos B."/>
            <person name="Nelson D.R."/>
            <person name="Li P."/>
            <person name="You F.M."/>
            <person name="Luo M.C."/>
            <person name="Dvorak J."/>
        </authorList>
    </citation>
    <scope>NUCLEOTIDE SEQUENCE [LARGE SCALE GENOMIC DNA]</scope>
    <source>
        <strain evidence="2">cv. AL8/78</strain>
    </source>
</reference>
<dbReference type="Gramene" id="AET1Gv20570600.2">
    <property type="protein sequence ID" value="AET1Gv20570600.2"/>
    <property type="gene ID" value="AET1Gv20570600"/>
</dbReference>
<accession>A0A452YYD1</accession>
<dbReference type="CDD" id="cd11650">
    <property type="entry name" value="AT4G37440_like"/>
    <property type="match status" value="1"/>
</dbReference>
<reference evidence="2" key="4">
    <citation type="submission" date="2019-03" db="UniProtKB">
        <authorList>
            <consortium name="EnsemblPlants"/>
        </authorList>
    </citation>
    <scope>IDENTIFICATION</scope>
</reference>
<evidence type="ECO:0000256" key="1">
    <source>
        <dbReference type="SAM" id="MobiDB-lite"/>
    </source>
</evidence>
<evidence type="ECO:0000313" key="2">
    <source>
        <dbReference type="EnsemblPlants" id="AET1Gv20570600.2"/>
    </source>
</evidence>
<dbReference type="AlphaFoldDB" id="A0A452YYD1"/>
<feature type="compositionally biased region" description="Basic and acidic residues" evidence="1">
    <location>
        <begin position="59"/>
        <end position="68"/>
    </location>
</feature>
<feature type="compositionally biased region" description="Low complexity" evidence="1">
    <location>
        <begin position="69"/>
        <end position="81"/>
    </location>
</feature>
<dbReference type="Proteomes" id="UP000015105">
    <property type="component" value="Chromosome 1D"/>
</dbReference>
<reference evidence="3" key="1">
    <citation type="journal article" date="2014" name="Science">
        <title>Ancient hybridizations among the ancestral genomes of bread wheat.</title>
        <authorList>
            <consortium name="International Wheat Genome Sequencing Consortium,"/>
            <person name="Marcussen T."/>
            <person name="Sandve S.R."/>
            <person name="Heier L."/>
            <person name="Spannagl M."/>
            <person name="Pfeifer M."/>
            <person name="Jakobsen K.S."/>
            <person name="Wulff B.B."/>
            <person name="Steuernagel B."/>
            <person name="Mayer K.F."/>
            <person name="Olsen O.A."/>
        </authorList>
    </citation>
    <scope>NUCLEOTIDE SEQUENCE [LARGE SCALE GENOMIC DNA]</scope>
    <source>
        <strain evidence="3">cv. AL8/78</strain>
    </source>
</reference>
<feature type="compositionally biased region" description="Basic and acidic residues" evidence="1">
    <location>
        <begin position="12"/>
        <end position="25"/>
    </location>
</feature>
<organism evidence="2 3">
    <name type="scientific">Aegilops tauschii subsp. strangulata</name>
    <name type="common">Goatgrass</name>
    <dbReference type="NCBI Taxonomy" id="200361"/>
    <lineage>
        <taxon>Eukaryota</taxon>
        <taxon>Viridiplantae</taxon>
        <taxon>Streptophyta</taxon>
        <taxon>Embryophyta</taxon>
        <taxon>Tracheophyta</taxon>
        <taxon>Spermatophyta</taxon>
        <taxon>Magnoliopsida</taxon>
        <taxon>Liliopsida</taxon>
        <taxon>Poales</taxon>
        <taxon>Poaceae</taxon>
        <taxon>BOP clade</taxon>
        <taxon>Pooideae</taxon>
        <taxon>Triticodae</taxon>
        <taxon>Triticeae</taxon>
        <taxon>Triticinae</taxon>
        <taxon>Aegilops</taxon>
    </lineage>
</organism>